<reference evidence="8 10" key="3">
    <citation type="submission" date="2017-12" db="EMBL/GenBank/DDBJ databases">
        <title>Phylogenetic diversity of female urinary microbiome.</title>
        <authorList>
            <person name="Thomas-White K."/>
            <person name="Wolfe A.J."/>
        </authorList>
    </citation>
    <scope>NUCLEOTIDE SEQUENCE [LARGE SCALE GENOMIC DNA]</scope>
    <source>
        <strain evidence="8 10">UMB0139</strain>
    </source>
</reference>
<dbReference type="Proteomes" id="UP000069912">
    <property type="component" value="Chromosome"/>
</dbReference>
<evidence type="ECO:0000256" key="5">
    <source>
        <dbReference type="HAMAP-Rule" id="MF_00294"/>
    </source>
</evidence>
<dbReference type="PANTHER" id="PTHR43168:SF2">
    <property type="entry name" value="LARGE RIBOSOMAL SUBUNIT PROTEIN BL33C"/>
    <property type="match status" value="1"/>
</dbReference>
<dbReference type="PANTHER" id="PTHR43168">
    <property type="entry name" value="50S RIBOSOMAL PROTEIN L33, CHLOROPLASTIC"/>
    <property type="match status" value="1"/>
</dbReference>
<keyword evidence="2 5" id="KW-0689">Ribosomal protein</keyword>
<dbReference type="HAMAP" id="MF_00294">
    <property type="entry name" value="Ribosomal_bL33"/>
    <property type="match status" value="1"/>
</dbReference>
<gene>
    <name evidence="5 7" type="primary">rpmG</name>
    <name evidence="6" type="ORF">AWM72_07495</name>
    <name evidence="8" type="ORF">CYJ28_02260</name>
    <name evidence="7" type="ORF">F6I03_02620</name>
</gene>
<dbReference type="EMBL" id="VYWO01000001">
    <property type="protein sequence ID" value="KAA9302122.1"/>
    <property type="molecule type" value="Genomic_DNA"/>
</dbReference>
<keyword evidence="3 5" id="KW-0687">Ribonucleoprotein</keyword>
<evidence type="ECO:0000313" key="6">
    <source>
        <dbReference type="EMBL" id="AMB94607.1"/>
    </source>
</evidence>
<dbReference type="Gene3D" id="2.20.28.120">
    <property type="entry name" value="Ribosomal protein L33"/>
    <property type="match status" value="1"/>
</dbReference>
<reference evidence="9" key="2">
    <citation type="submission" date="2016-01" db="EMBL/GenBank/DDBJ databases">
        <title>Six Aerococcus type strain genome sequencing and assembly using PacBio and Illumina Hiseq.</title>
        <authorList>
            <person name="Carkaci D."/>
            <person name="Dargis R."/>
            <person name="Nielsen X.C."/>
            <person name="Skovgaard O."/>
            <person name="Fuursted K."/>
            <person name="Christensen J.J."/>
        </authorList>
    </citation>
    <scope>NUCLEOTIDE SEQUENCE [LARGE SCALE GENOMIC DNA]</scope>
    <source>
        <strain evidence="9">CCUG43001</strain>
    </source>
</reference>
<dbReference type="InterPro" id="IPR018264">
    <property type="entry name" value="Ribosomal_bL33_CS"/>
</dbReference>
<keyword evidence="9" id="KW-1185">Reference proteome</keyword>
<comment type="similarity">
    <text evidence="1 5">Belongs to the bacterial ribosomal protein bL33 family.</text>
</comment>
<dbReference type="GeneID" id="92903908"/>
<dbReference type="Pfam" id="PF00471">
    <property type="entry name" value="Ribosomal_L33"/>
    <property type="match status" value="1"/>
</dbReference>
<dbReference type="OrthoDB" id="197660at2"/>
<dbReference type="GO" id="GO:0005840">
    <property type="term" value="C:ribosome"/>
    <property type="evidence" value="ECO:0007669"/>
    <property type="project" value="UniProtKB-KW"/>
</dbReference>
<dbReference type="RefSeq" id="WP_067975665.1">
    <property type="nucleotide sequence ID" value="NZ_CAJHKM010000002.1"/>
</dbReference>
<evidence type="ECO:0000256" key="3">
    <source>
        <dbReference type="ARBA" id="ARBA00023274"/>
    </source>
</evidence>
<evidence type="ECO:0000256" key="2">
    <source>
        <dbReference type="ARBA" id="ARBA00022980"/>
    </source>
</evidence>
<dbReference type="NCBIfam" id="TIGR01023">
    <property type="entry name" value="rpmG_bact"/>
    <property type="match status" value="1"/>
</dbReference>
<dbReference type="AlphaFoldDB" id="A0A0X8FC52"/>
<dbReference type="NCBIfam" id="NF001860">
    <property type="entry name" value="PRK00595.1"/>
    <property type="match status" value="1"/>
</dbReference>
<dbReference type="EMBL" id="CP014160">
    <property type="protein sequence ID" value="AMB94607.1"/>
    <property type="molecule type" value="Genomic_DNA"/>
</dbReference>
<proteinExistence type="inferred from homology"/>
<organism evidence="6 9">
    <name type="scientific">Aerococcus sanguinicola</name>
    <dbReference type="NCBI Taxonomy" id="119206"/>
    <lineage>
        <taxon>Bacteria</taxon>
        <taxon>Bacillati</taxon>
        <taxon>Bacillota</taxon>
        <taxon>Bacilli</taxon>
        <taxon>Lactobacillales</taxon>
        <taxon>Aerococcaceae</taxon>
        <taxon>Aerococcus</taxon>
    </lineage>
</organism>
<name>A0A0X8FC52_9LACT</name>
<reference evidence="7 11" key="4">
    <citation type="submission" date="2019-09" db="EMBL/GenBank/DDBJ databases">
        <title>Draft genome sequence assemblies of isolates from the urinary tract.</title>
        <authorList>
            <person name="Mores C.R."/>
            <person name="Putonti C."/>
            <person name="Wolfe A.J."/>
        </authorList>
    </citation>
    <scope>NUCLEOTIDE SEQUENCE [LARGE SCALE GENOMIC DNA]</scope>
    <source>
        <strain evidence="7 11">UMB623</strain>
    </source>
</reference>
<evidence type="ECO:0000256" key="4">
    <source>
        <dbReference type="ARBA" id="ARBA00035176"/>
    </source>
</evidence>
<dbReference type="InterPro" id="IPR038584">
    <property type="entry name" value="Ribosomal_bL33_sf"/>
</dbReference>
<evidence type="ECO:0000313" key="9">
    <source>
        <dbReference type="Proteomes" id="UP000069912"/>
    </source>
</evidence>
<evidence type="ECO:0000313" key="10">
    <source>
        <dbReference type="Proteomes" id="UP000234239"/>
    </source>
</evidence>
<dbReference type="GO" id="GO:0005737">
    <property type="term" value="C:cytoplasm"/>
    <property type="evidence" value="ECO:0007669"/>
    <property type="project" value="UniProtKB-ARBA"/>
</dbReference>
<dbReference type="InterPro" id="IPR001705">
    <property type="entry name" value="Ribosomal_bL33"/>
</dbReference>
<dbReference type="GO" id="GO:0006412">
    <property type="term" value="P:translation"/>
    <property type="evidence" value="ECO:0007669"/>
    <property type="project" value="UniProtKB-UniRule"/>
</dbReference>
<accession>A0A0X8FC52</accession>
<sequence length="51" mass="6236">MRVNILLENTECKGERLYLTEKNKRNNPDRLELKKYSPKLKRVCLFREVKK</sequence>
<evidence type="ECO:0000313" key="8">
    <source>
        <dbReference type="EMBL" id="PKZ23396.1"/>
    </source>
</evidence>
<dbReference type="InterPro" id="IPR011332">
    <property type="entry name" value="Ribosomal_zn-bd"/>
</dbReference>
<dbReference type="GO" id="GO:1990904">
    <property type="term" value="C:ribonucleoprotein complex"/>
    <property type="evidence" value="ECO:0007669"/>
    <property type="project" value="UniProtKB-KW"/>
</dbReference>
<dbReference type="KEGG" id="asan:AWM72_07495"/>
<dbReference type="Proteomes" id="UP000234239">
    <property type="component" value="Unassembled WGS sequence"/>
</dbReference>
<evidence type="ECO:0000313" key="11">
    <source>
        <dbReference type="Proteomes" id="UP000327148"/>
    </source>
</evidence>
<dbReference type="STRING" id="119206.AWM72_07495"/>
<dbReference type="EMBL" id="PKGY01000001">
    <property type="protein sequence ID" value="PKZ23396.1"/>
    <property type="molecule type" value="Genomic_DNA"/>
</dbReference>
<protein>
    <recommendedName>
        <fullName evidence="4 5">Large ribosomal subunit protein bL33</fullName>
    </recommendedName>
</protein>
<evidence type="ECO:0000256" key="1">
    <source>
        <dbReference type="ARBA" id="ARBA00007596"/>
    </source>
</evidence>
<dbReference type="SUPFAM" id="SSF57829">
    <property type="entry name" value="Zn-binding ribosomal proteins"/>
    <property type="match status" value="1"/>
</dbReference>
<dbReference type="NCBIfam" id="NF001764">
    <property type="entry name" value="PRK00504.1"/>
    <property type="match status" value="1"/>
</dbReference>
<reference evidence="6 9" key="1">
    <citation type="journal article" date="2016" name="Genome Announc.">
        <title>Complete Genome Sequences of Aerococcus christensenii CCUG 28831T, Aerococcus sanguinicola CCUG 43001T, Aerococcus urinae CCUG 36881T, Aerococcus urinaeequi CCUG 28094T, Aerococcus urinaehominis CCUG 42038 BT, and Aerococcus viridans CCUG 4311T.</title>
        <authorList>
            <person name="Carkaci D."/>
            <person name="Dargis R."/>
            <person name="Nielsen X.C."/>
            <person name="Skovgaard O."/>
            <person name="Fuursted K."/>
            <person name="Christensen J.J."/>
        </authorList>
    </citation>
    <scope>NUCLEOTIDE SEQUENCE [LARGE SCALE GENOMIC DNA]</scope>
    <source>
        <strain evidence="6 9">CCUG43001</strain>
    </source>
</reference>
<evidence type="ECO:0000313" key="7">
    <source>
        <dbReference type="EMBL" id="KAA9302122.1"/>
    </source>
</evidence>
<dbReference type="GO" id="GO:0003735">
    <property type="term" value="F:structural constituent of ribosome"/>
    <property type="evidence" value="ECO:0007669"/>
    <property type="project" value="InterPro"/>
</dbReference>
<dbReference type="Proteomes" id="UP000327148">
    <property type="component" value="Unassembled WGS sequence"/>
</dbReference>
<dbReference type="PROSITE" id="PS00582">
    <property type="entry name" value="RIBOSOMAL_L33"/>
    <property type="match status" value="1"/>
</dbReference>